<reference evidence="2 3" key="1">
    <citation type="submission" date="2023-09" db="EMBL/GenBank/DDBJ databases">
        <authorList>
            <person name="Wang M."/>
        </authorList>
    </citation>
    <scope>NUCLEOTIDE SEQUENCE [LARGE SCALE GENOMIC DNA]</scope>
    <source>
        <strain evidence="2">GT-2023</strain>
        <tissue evidence="2">Liver</tissue>
    </source>
</reference>
<organism evidence="2 3">
    <name type="scientific">Cirrhinus molitorella</name>
    <name type="common">mud carp</name>
    <dbReference type="NCBI Taxonomy" id="172907"/>
    <lineage>
        <taxon>Eukaryota</taxon>
        <taxon>Metazoa</taxon>
        <taxon>Chordata</taxon>
        <taxon>Craniata</taxon>
        <taxon>Vertebrata</taxon>
        <taxon>Euteleostomi</taxon>
        <taxon>Actinopterygii</taxon>
        <taxon>Neopterygii</taxon>
        <taxon>Teleostei</taxon>
        <taxon>Ostariophysi</taxon>
        <taxon>Cypriniformes</taxon>
        <taxon>Cyprinidae</taxon>
        <taxon>Labeoninae</taxon>
        <taxon>Labeonini</taxon>
        <taxon>Cirrhinus</taxon>
    </lineage>
</organism>
<proteinExistence type="predicted"/>
<keyword evidence="3" id="KW-1185">Reference proteome</keyword>
<dbReference type="Proteomes" id="UP001558613">
    <property type="component" value="Unassembled WGS sequence"/>
</dbReference>
<dbReference type="EMBL" id="JAYMGO010000104">
    <property type="protein sequence ID" value="KAL1246777.1"/>
    <property type="molecule type" value="Genomic_DNA"/>
</dbReference>
<protein>
    <submittedName>
        <fullName evidence="2">Uncharacterized protein</fullName>
    </submittedName>
</protein>
<evidence type="ECO:0000313" key="2">
    <source>
        <dbReference type="EMBL" id="KAL1246777.1"/>
    </source>
</evidence>
<name>A0ABR3L524_9TELE</name>
<comment type="caution">
    <text evidence="2">The sequence shown here is derived from an EMBL/GenBank/DDBJ whole genome shotgun (WGS) entry which is preliminary data.</text>
</comment>
<feature type="compositionally biased region" description="Polar residues" evidence="1">
    <location>
        <begin position="88"/>
        <end position="98"/>
    </location>
</feature>
<gene>
    <name evidence="2" type="ORF">QQF64_034269</name>
</gene>
<accession>A0ABR3L524</accession>
<evidence type="ECO:0000313" key="3">
    <source>
        <dbReference type="Proteomes" id="UP001558613"/>
    </source>
</evidence>
<evidence type="ECO:0000256" key="1">
    <source>
        <dbReference type="SAM" id="MobiDB-lite"/>
    </source>
</evidence>
<feature type="region of interest" description="Disordered" evidence="1">
    <location>
        <begin position="68"/>
        <end position="98"/>
    </location>
</feature>
<sequence length="98" mass="11441">MVFVKEESEEHMSEPETWKIKQEEAVTCRIKIEESETYGIKQEEQEGHWLSCPSRSRVRWGTAIMARRWAPPPPRWSPRSPQPRTGHPITSNQAAEVQ</sequence>